<gene>
    <name evidence="1" type="ORF">NIDE0135</name>
</gene>
<evidence type="ECO:0000313" key="2">
    <source>
        <dbReference type="Proteomes" id="UP000001660"/>
    </source>
</evidence>
<accession>D8P9L0</accession>
<dbReference type="AlphaFoldDB" id="D8P9L0"/>
<name>D8P9L0_9BACT</name>
<evidence type="ECO:0000313" key="1">
    <source>
        <dbReference type="EMBL" id="CBK39919.1"/>
    </source>
</evidence>
<proteinExistence type="predicted"/>
<dbReference type="EMBL" id="FP929003">
    <property type="protein sequence ID" value="CBK39919.1"/>
    <property type="molecule type" value="Genomic_DNA"/>
</dbReference>
<protein>
    <submittedName>
        <fullName evidence="1">Uncharacterized protein</fullName>
    </submittedName>
</protein>
<organism evidence="1 2">
    <name type="scientific">Nitrospira defluvii</name>
    <dbReference type="NCBI Taxonomy" id="330214"/>
    <lineage>
        <taxon>Bacteria</taxon>
        <taxon>Pseudomonadati</taxon>
        <taxon>Nitrospirota</taxon>
        <taxon>Nitrospiria</taxon>
        <taxon>Nitrospirales</taxon>
        <taxon>Nitrospiraceae</taxon>
        <taxon>Nitrospira</taxon>
    </lineage>
</organism>
<keyword evidence="2" id="KW-1185">Reference proteome</keyword>
<reference evidence="1 2" key="1">
    <citation type="journal article" date="2010" name="Proc. Natl. Acad. Sci. U.S.A.">
        <title>A Nitrospira metagenome illuminates the physiology and evolution of globally important nitrite-oxidizing bacteria.</title>
        <authorList>
            <person name="Lucker S."/>
            <person name="Wagner M."/>
            <person name="Maixner F."/>
            <person name="Pelletier E."/>
            <person name="Koch H."/>
            <person name="Vacherie B."/>
            <person name="Rattei T."/>
            <person name="Sinninghe Damste J."/>
            <person name="Spieck E."/>
            <person name="Le Paslier D."/>
            <person name="Daims H."/>
        </authorList>
    </citation>
    <scope>NUCLEOTIDE SEQUENCE [LARGE SCALE GENOMIC DNA]</scope>
</reference>
<dbReference type="KEGG" id="nde:NIDE0135"/>
<sequence length="80" mass="8989">MAQNAAYRECLSPANIPNGQIFGLSRCQDNGFCLAQRRGVNQEDEPKRSEDMNALSTAAGRGERRYVGMCLYFRSRVVSR</sequence>
<dbReference type="Proteomes" id="UP000001660">
    <property type="component" value="Chromosome"/>
</dbReference>
<dbReference type="HOGENOM" id="CLU_2583204_0_0_0"/>
<dbReference type="STRING" id="330214.NIDE0135"/>